<dbReference type="EMBL" id="SSOP01000252">
    <property type="protein sequence ID" value="KAB5589573.1"/>
    <property type="molecule type" value="Genomic_DNA"/>
</dbReference>
<dbReference type="GO" id="GO:0106430">
    <property type="term" value="F:dihydroorotate dehydrogenase (quinone) activity"/>
    <property type="evidence" value="ECO:0007669"/>
    <property type="project" value="UniProtKB-EC"/>
</dbReference>
<evidence type="ECO:0000256" key="9">
    <source>
        <dbReference type="ARBA" id="ARBA00022670"/>
    </source>
</evidence>
<keyword evidence="8" id="KW-0288">FMN</keyword>
<feature type="active site" description="Charge relay system" evidence="16">
    <location>
        <position position="986"/>
    </location>
</feature>
<evidence type="ECO:0000256" key="17">
    <source>
        <dbReference type="SAM" id="MobiDB-lite"/>
    </source>
</evidence>
<gene>
    <name evidence="20" type="ORF">CTheo_6980</name>
</gene>
<comment type="similarity">
    <text evidence="16">Belongs to the peptidase S8 family.</text>
</comment>
<evidence type="ECO:0000256" key="4">
    <source>
        <dbReference type="ARBA" id="ARBA00005359"/>
    </source>
</evidence>
<dbReference type="InterPro" id="IPR005719">
    <property type="entry name" value="Dihydroorotate_DH_2"/>
</dbReference>
<dbReference type="OrthoDB" id="14784at2759"/>
<reference evidence="20 21" key="1">
    <citation type="journal article" date="2019" name="Fungal Biol. Biotechnol.">
        <title>Draft genome sequence of fastidious pathogen Ceratobasidium theobromae, which causes vascular-streak dieback in Theobroma cacao.</title>
        <authorList>
            <person name="Ali S.S."/>
            <person name="Asman A."/>
            <person name="Shao J."/>
            <person name="Firmansyah A.P."/>
            <person name="Susilo A.W."/>
            <person name="Rosmana A."/>
            <person name="McMahon P."/>
            <person name="Junaid M."/>
            <person name="Guest D."/>
            <person name="Kheng T.Y."/>
            <person name="Meinhardt L.W."/>
            <person name="Bailey B.A."/>
        </authorList>
    </citation>
    <scope>NUCLEOTIDE SEQUENCE [LARGE SCALE GENOMIC DNA]</scope>
    <source>
        <strain evidence="20 21">CT2</strain>
    </source>
</reference>
<evidence type="ECO:0000256" key="10">
    <source>
        <dbReference type="ARBA" id="ARBA00022801"/>
    </source>
</evidence>
<keyword evidence="13" id="KW-0472">Membrane</keyword>
<name>A0A5N5QDG2_9AGAM</name>
<evidence type="ECO:0000256" key="5">
    <source>
        <dbReference type="ARBA" id="ARBA00012791"/>
    </source>
</evidence>
<dbReference type="Pfam" id="PF01180">
    <property type="entry name" value="DHO_dh"/>
    <property type="match status" value="1"/>
</dbReference>
<dbReference type="InterPro" id="IPR013785">
    <property type="entry name" value="Aldolase_TIM"/>
</dbReference>
<dbReference type="InterPro" id="IPR036852">
    <property type="entry name" value="Peptidase_S8/S53_dom_sf"/>
</dbReference>
<dbReference type="Gene3D" id="3.20.20.70">
    <property type="entry name" value="Aldolase class I"/>
    <property type="match status" value="1"/>
</dbReference>
<dbReference type="GO" id="GO:0006207">
    <property type="term" value="P:'de novo' pyrimidine nucleobase biosynthetic process"/>
    <property type="evidence" value="ECO:0007669"/>
    <property type="project" value="InterPro"/>
</dbReference>
<evidence type="ECO:0000256" key="1">
    <source>
        <dbReference type="ARBA" id="ARBA00001917"/>
    </source>
</evidence>
<keyword evidence="7" id="KW-0285">Flavoprotein</keyword>
<feature type="domain" description="Peptidase S8/S53" evidence="18">
    <location>
        <begin position="977"/>
        <end position="1210"/>
    </location>
</feature>
<feature type="active site" description="Charge relay system" evidence="16">
    <location>
        <position position="1017"/>
    </location>
</feature>
<evidence type="ECO:0000256" key="6">
    <source>
        <dbReference type="ARBA" id="ARBA00017599"/>
    </source>
</evidence>
<evidence type="ECO:0000256" key="11">
    <source>
        <dbReference type="ARBA" id="ARBA00022825"/>
    </source>
</evidence>
<feature type="region of interest" description="Disordered" evidence="17">
    <location>
        <begin position="497"/>
        <end position="540"/>
    </location>
</feature>
<dbReference type="NCBIfam" id="TIGR01036">
    <property type="entry name" value="pyrD_sub2"/>
    <property type="match status" value="1"/>
</dbReference>
<dbReference type="SUPFAM" id="SSF52743">
    <property type="entry name" value="Subtilisin-like"/>
    <property type="match status" value="1"/>
</dbReference>
<evidence type="ECO:0000256" key="13">
    <source>
        <dbReference type="ARBA" id="ARBA00023136"/>
    </source>
</evidence>
<dbReference type="GO" id="GO:0004252">
    <property type="term" value="F:serine-type endopeptidase activity"/>
    <property type="evidence" value="ECO:0007669"/>
    <property type="project" value="UniProtKB-UniRule"/>
</dbReference>
<dbReference type="InterPro" id="IPR000209">
    <property type="entry name" value="Peptidase_S8/S53_dom"/>
</dbReference>
<dbReference type="PROSITE" id="PS51892">
    <property type="entry name" value="SUBTILASE"/>
    <property type="match status" value="1"/>
</dbReference>
<feature type="active site" description="Charge relay system" evidence="16">
    <location>
        <position position="1176"/>
    </location>
</feature>
<dbReference type="PRINTS" id="PR00723">
    <property type="entry name" value="SUBTILISIN"/>
</dbReference>
<dbReference type="SUPFAM" id="SSF51395">
    <property type="entry name" value="FMN-linked oxidoreductases"/>
    <property type="match status" value="1"/>
</dbReference>
<evidence type="ECO:0000256" key="3">
    <source>
        <dbReference type="ARBA" id="ARBA00005161"/>
    </source>
</evidence>
<dbReference type="GO" id="GO:0005743">
    <property type="term" value="C:mitochondrial inner membrane"/>
    <property type="evidence" value="ECO:0007669"/>
    <property type="project" value="TreeGrafter"/>
</dbReference>
<dbReference type="GO" id="GO:0044205">
    <property type="term" value="P:'de novo' UMP biosynthetic process"/>
    <property type="evidence" value="ECO:0007669"/>
    <property type="project" value="UniProtKB-UniPathway"/>
</dbReference>
<dbReference type="InterPro" id="IPR015500">
    <property type="entry name" value="Peptidase_S8_subtilisin-rel"/>
</dbReference>
<evidence type="ECO:0000256" key="16">
    <source>
        <dbReference type="PROSITE-ProRule" id="PRU01240"/>
    </source>
</evidence>
<comment type="pathway">
    <text evidence="3">Pyrimidine metabolism; UMP biosynthesis via de novo pathway; orotate from (S)-dihydroorotate (quinone route): step 1/1.</text>
</comment>
<dbReference type="CDD" id="cd04738">
    <property type="entry name" value="DHOD_2_like"/>
    <property type="match status" value="1"/>
</dbReference>
<dbReference type="AlphaFoldDB" id="A0A5N5QDG2"/>
<dbReference type="NCBIfam" id="NF003652">
    <property type="entry name" value="PRK05286.2-5"/>
    <property type="match status" value="1"/>
</dbReference>
<dbReference type="NCBIfam" id="NF003645">
    <property type="entry name" value="PRK05286.1-2"/>
    <property type="match status" value="1"/>
</dbReference>
<proteinExistence type="inferred from homology"/>
<dbReference type="EC" id="1.3.5.2" evidence="5"/>
<organism evidence="20 21">
    <name type="scientific">Ceratobasidium theobromae</name>
    <dbReference type="NCBI Taxonomy" id="1582974"/>
    <lineage>
        <taxon>Eukaryota</taxon>
        <taxon>Fungi</taxon>
        <taxon>Dikarya</taxon>
        <taxon>Basidiomycota</taxon>
        <taxon>Agaricomycotina</taxon>
        <taxon>Agaricomycetes</taxon>
        <taxon>Cantharellales</taxon>
        <taxon>Ceratobasidiaceae</taxon>
        <taxon>Ceratobasidium</taxon>
    </lineage>
</organism>
<feature type="domain" description="Dihydroorotate dehydrogenase catalytic" evidence="19">
    <location>
        <begin position="109"/>
        <end position="420"/>
    </location>
</feature>
<dbReference type="InterPro" id="IPR023828">
    <property type="entry name" value="Peptidase_S8_Ser-AS"/>
</dbReference>
<protein>
    <recommendedName>
        <fullName evidence="6">Dihydroorotate dehydrogenase (quinone), mitochondrial</fullName>
        <ecNumber evidence="5">1.3.5.2</ecNumber>
    </recommendedName>
    <alternativeName>
        <fullName evidence="14">Dihydroorotate oxidase</fullName>
    </alternativeName>
</protein>
<dbReference type="InterPro" id="IPR034193">
    <property type="entry name" value="PCSK9_ProteinaseK-like"/>
</dbReference>
<keyword evidence="10 16" id="KW-0378">Hydrolase</keyword>
<evidence type="ECO:0000259" key="18">
    <source>
        <dbReference type="Pfam" id="PF00082"/>
    </source>
</evidence>
<keyword evidence="9 16" id="KW-0645">Protease</keyword>
<dbReference type="PROSITE" id="PS00138">
    <property type="entry name" value="SUBTILASE_SER"/>
    <property type="match status" value="1"/>
</dbReference>
<sequence>MQTSCLRSLSRVNARIIRTQFTRFASTSETPVVVARPIKSGSTLKTTALVLGTGLFIAYYYDSRSAIHRWVIPPLMRVTLEPETAHRLALRVLRSPLAPKDQGKDDEALKCMIWDLQMPSPVGLAAGFDKDGEAIDGLFELGFDWVEIGSVTPKPQSGNPKPRLFTLPEDDAMINRYGFPSQGHSIMLSRLRRRAHTSSDGPRQILAVNLGKNKSSPPDSVADYVDGVRRFGAELGVDALVINVSSPNTPGLRGLQNRGMLEELLDAVCKERDAIPVATAEPDAGKRLRSTRPKIILKIAPDLNELAIQDVAEAVRESGADGVIVSNTTIQRPNLKSTSAHETGGLSGTPLFPLSLKAFKTLRAHLPENIPIIGCGGISSGAEALEFARAGASCIQLYTAFGYNGVGTARRIKDELTEQLHHQNTTWNQIVTEAKSKAWVKPQGQKALDEGEQELRDMLDVLGKEVSGGEVERPSGEEPQLDETGRVVDLAGAAIVSGPRGHESSPQALSLPQKSQAALPAAEVKGSQPADSTHKEEKGALDKPFREIPKRTAIYPQIAVFMLLALRRQVIMRLTCEIKGITRSKNLSSITILVSAYAKNAHAHICCDAYLDLAGSDRRWWGHGPYLGGLQWFWWMFVGLEQQASFNTKSPYYRFSATIAARPHWVEHFIYALNLKELMEAGSSGTLIGKHNLHWVISSAITDHTFVSRLVIGSGSTTVKVDTTFTGVFSRHALGERLDYIPINNAGTSNTLSSVATGMIIRAIRGSQNDKRGGVIEVTKHGPPDVLYPHLRHSWLSFEAKLSKSEIPVIYAVGIKHGRDLGVKPACCWSLLLIPFSPLVTMRSAFVLASLAFIIPSFGAPTVVPISKRAGPVKPDAYIIKFKDGLSKETLLSTLTKGFTQSGSSLIYNYQSVFHGVAVNLIGPDLGLAQHSQGIDYIEQVPVFSLSYEEGLDGFPSISEPTEEAAPSSLRKREGSGAGVTIYGLDTGIYVEHSCFEGRARWGKAIGSYAEHDGHGHGTHTAGTAIGKTYGVATEAKMVAVKGRLMSDQGTGTIDDIIAGIDWTYNDFKNSASPSIATMSIGGALNQALNDAVKNAIGGGLHFTIAAGNNNAAANDFSPASVEEANTIGAVDAKNNNQKASFSNYGTLIDVWAPGVNITSAWINDPDSTRIASGTSMATPFVAGVLASMLGDMQNAYGVTPAQLSQQLKDVSRDEVTFAPADTLAATTSTHKLARCTGPTCPA</sequence>
<evidence type="ECO:0000256" key="14">
    <source>
        <dbReference type="ARBA" id="ARBA00031623"/>
    </source>
</evidence>
<feature type="compositionally biased region" description="Polar residues" evidence="17">
    <location>
        <begin position="504"/>
        <end position="516"/>
    </location>
</feature>
<comment type="similarity">
    <text evidence="4">Belongs to the dihydroorotate dehydrogenase family. Type 2 subfamily.</text>
</comment>
<evidence type="ECO:0000256" key="7">
    <source>
        <dbReference type="ARBA" id="ARBA00022630"/>
    </source>
</evidence>
<comment type="catalytic activity">
    <reaction evidence="15">
        <text>(S)-dihydroorotate + a quinone = orotate + a quinol</text>
        <dbReference type="Rhea" id="RHEA:30187"/>
        <dbReference type="ChEBI" id="CHEBI:24646"/>
        <dbReference type="ChEBI" id="CHEBI:30839"/>
        <dbReference type="ChEBI" id="CHEBI:30864"/>
        <dbReference type="ChEBI" id="CHEBI:132124"/>
        <dbReference type="EC" id="1.3.5.2"/>
    </reaction>
</comment>
<dbReference type="Gene3D" id="3.40.50.200">
    <property type="entry name" value="Peptidase S8/S53 domain"/>
    <property type="match status" value="1"/>
</dbReference>
<keyword evidence="11 16" id="KW-0720">Serine protease</keyword>
<evidence type="ECO:0000256" key="2">
    <source>
        <dbReference type="ARBA" id="ARBA00004370"/>
    </source>
</evidence>
<evidence type="ECO:0000256" key="15">
    <source>
        <dbReference type="ARBA" id="ARBA00048639"/>
    </source>
</evidence>
<dbReference type="InterPro" id="IPR050074">
    <property type="entry name" value="DHO_dehydrogenase"/>
</dbReference>
<dbReference type="CDD" id="cd04077">
    <property type="entry name" value="Peptidases_S8_PCSK9_ProteinaseK_like"/>
    <property type="match status" value="1"/>
</dbReference>
<dbReference type="UniPathway" id="UPA00070">
    <property type="reaction ID" value="UER00946"/>
</dbReference>
<evidence type="ECO:0000259" key="19">
    <source>
        <dbReference type="Pfam" id="PF01180"/>
    </source>
</evidence>
<evidence type="ECO:0000256" key="12">
    <source>
        <dbReference type="ARBA" id="ARBA00023002"/>
    </source>
</evidence>
<comment type="caution">
    <text evidence="20">The sequence shown here is derived from an EMBL/GenBank/DDBJ whole genome shotgun (WGS) entry which is preliminary data.</text>
</comment>
<evidence type="ECO:0000313" key="20">
    <source>
        <dbReference type="EMBL" id="KAB5589573.1"/>
    </source>
</evidence>
<evidence type="ECO:0000313" key="21">
    <source>
        <dbReference type="Proteomes" id="UP000383932"/>
    </source>
</evidence>
<evidence type="ECO:0000256" key="8">
    <source>
        <dbReference type="ARBA" id="ARBA00022643"/>
    </source>
</evidence>
<keyword evidence="12" id="KW-0560">Oxidoreductase</keyword>
<comment type="subcellular location">
    <subcellularLocation>
        <location evidence="2">Membrane</location>
    </subcellularLocation>
</comment>
<dbReference type="Pfam" id="PF00082">
    <property type="entry name" value="Peptidase_S8"/>
    <property type="match status" value="1"/>
</dbReference>
<keyword evidence="21" id="KW-1185">Reference proteome</keyword>
<comment type="cofactor">
    <cofactor evidence="1">
        <name>FMN</name>
        <dbReference type="ChEBI" id="CHEBI:58210"/>
    </cofactor>
</comment>
<accession>A0A5N5QDG2</accession>
<dbReference type="InterPro" id="IPR001295">
    <property type="entry name" value="Dihydroorotate_DH_CS"/>
</dbReference>
<dbReference type="Proteomes" id="UP000383932">
    <property type="component" value="Unassembled WGS sequence"/>
</dbReference>
<dbReference type="PROSITE" id="PS00912">
    <property type="entry name" value="DHODEHASE_2"/>
    <property type="match status" value="1"/>
</dbReference>
<dbReference type="PANTHER" id="PTHR48109">
    <property type="entry name" value="DIHYDROOROTATE DEHYDROGENASE (QUINONE), MITOCHONDRIAL-RELATED"/>
    <property type="match status" value="1"/>
</dbReference>
<dbReference type="GO" id="GO:0006508">
    <property type="term" value="P:proteolysis"/>
    <property type="evidence" value="ECO:0007669"/>
    <property type="project" value="UniProtKB-KW"/>
</dbReference>
<dbReference type="InterPro" id="IPR005720">
    <property type="entry name" value="Dihydroorotate_DH_cat"/>
</dbReference>
<dbReference type="PANTHER" id="PTHR48109:SF4">
    <property type="entry name" value="DIHYDROOROTATE DEHYDROGENASE (QUINONE), MITOCHONDRIAL"/>
    <property type="match status" value="1"/>
</dbReference>